<dbReference type="SUPFAM" id="SSF53383">
    <property type="entry name" value="PLP-dependent transferases"/>
    <property type="match status" value="1"/>
</dbReference>
<dbReference type="InterPro" id="IPR015424">
    <property type="entry name" value="PyrdxlP-dep_Trfase"/>
</dbReference>
<dbReference type="PANTHER" id="PTHR30244">
    <property type="entry name" value="TRANSAMINASE"/>
    <property type="match status" value="1"/>
</dbReference>
<dbReference type="PANTHER" id="PTHR30244:SF42">
    <property type="entry name" value="UDP-2-ACETAMIDO-2-DEOXY-3-OXO-D-GLUCURONATE AMINOTRANSFERASE"/>
    <property type="match status" value="1"/>
</dbReference>
<organism evidence="4 5">
    <name type="scientific">Desulfonema magnum</name>
    <dbReference type="NCBI Taxonomy" id="45655"/>
    <lineage>
        <taxon>Bacteria</taxon>
        <taxon>Pseudomonadati</taxon>
        <taxon>Thermodesulfobacteriota</taxon>
        <taxon>Desulfobacteria</taxon>
        <taxon>Desulfobacterales</taxon>
        <taxon>Desulfococcaceae</taxon>
        <taxon>Desulfonema</taxon>
    </lineage>
</organism>
<evidence type="ECO:0000256" key="1">
    <source>
        <dbReference type="PIRSR" id="PIRSR000390-1"/>
    </source>
</evidence>
<dbReference type="AlphaFoldDB" id="A0A975BPY9"/>
<dbReference type="Gene3D" id="3.40.640.10">
    <property type="entry name" value="Type I PLP-dependent aspartate aminotransferase-like (Major domain)"/>
    <property type="match status" value="1"/>
</dbReference>
<sequence>MQFIDLAAQQQRIRTKIEANIKAVLDHGQYVMGPEIKELEDRLSAYTGVKHAIACSSGTDALLMALMAYDVGPGDAVFTTPFTFIATAEVISLLGATPVFWDIDPKTFNLETGNWKLETGNAELTPKGIIGVDLFGLPADYNSINTIAQKHGLFVIEDAAQSFGAEYHGRKACSLADVACTSFFPAKPLGCYGDGGAVFTDNDELAEKMISIRIHGQSSHKYDNARIGINGRIDAIQAAILLAKLDIFPEETELRQQVAQRYTDGIRSYFPADDQGQALLIPPSLPDGMKSVWAQYSILAQDEQHRAAIQAKLGAAEIPTAIYYPRPLHLQPAFEYLGYKQGDFPISEDFSRRIFSLPMHPYLTREEQERIVEILAAGVKEPNYREIG</sequence>
<dbReference type="InterPro" id="IPR000653">
    <property type="entry name" value="DegT/StrS_aminotransferase"/>
</dbReference>
<dbReference type="InterPro" id="IPR015421">
    <property type="entry name" value="PyrdxlP-dep_Trfase_major"/>
</dbReference>
<dbReference type="GO" id="GO:0030170">
    <property type="term" value="F:pyridoxal phosphate binding"/>
    <property type="evidence" value="ECO:0007669"/>
    <property type="project" value="TreeGrafter"/>
</dbReference>
<dbReference type="KEGG" id="dmm:dnm_049770"/>
<evidence type="ECO:0000313" key="5">
    <source>
        <dbReference type="Proteomes" id="UP000663722"/>
    </source>
</evidence>
<dbReference type="GO" id="GO:0008483">
    <property type="term" value="F:transaminase activity"/>
    <property type="evidence" value="ECO:0007669"/>
    <property type="project" value="UniProtKB-KW"/>
</dbReference>
<evidence type="ECO:0000256" key="3">
    <source>
        <dbReference type="RuleBase" id="RU004508"/>
    </source>
</evidence>
<proteinExistence type="inferred from homology"/>
<evidence type="ECO:0000313" key="4">
    <source>
        <dbReference type="EMBL" id="QTA88930.1"/>
    </source>
</evidence>
<keyword evidence="5" id="KW-1185">Reference proteome</keyword>
<accession>A0A975BPY9</accession>
<dbReference type="CDD" id="cd00616">
    <property type="entry name" value="AHBA_syn"/>
    <property type="match status" value="1"/>
</dbReference>
<dbReference type="EMBL" id="CP061800">
    <property type="protein sequence ID" value="QTA88930.1"/>
    <property type="molecule type" value="Genomic_DNA"/>
</dbReference>
<comment type="similarity">
    <text evidence="3">Belongs to the DegT/DnrJ/EryC1 family.</text>
</comment>
<dbReference type="InterPro" id="IPR015422">
    <property type="entry name" value="PyrdxlP-dep_Trfase_small"/>
</dbReference>
<name>A0A975BPY9_9BACT</name>
<protein>
    <submittedName>
        <fullName evidence="4">DegT/DnrJ/EryC1/StrS aminotransferase domain-containing protein</fullName>
    </submittedName>
</protein>
<dbReference type="Gene3D" id="3.90.1150.10">
    <property type="entry name" value="Aspartate Aminotransferase, domain 1"/>
    <property type="match status" value="1"/>
</dbReference>
<dbReference type="Pfam" id="PF01041">
    <property type="entry name" value="DegT_DnrJ_EryC1"/>
    <property type="match status" value="1"/>
</dbReference>
<feature type="modified residue" description="N6-(pyridoxal phosphate)lysine" evidence="2">
    <location>
        <position position="187"/>
    </location>
</feature>
<feature type="active site" description="Proton acceptor" evidence="1">
    <location>
        <position position="187"/>
    </location>
</feature>
<gene>
    <name evidence="4" type="ORF">dnm_049770</name>
</gene>
<reference evidence="4" key="1">
    <citation type="journal article" date="2021" name="Microb. Physiol.">
        <title>Proteogenomic Insights into the Physiology of Marine, Sulfate-Reducing, Filamentous Desulfonema limicola and Desulfonema magnum.</title>
        <authorList>
            <person name="Schnaars V."/>
            <person name="Wohlbrand L."/>
            <person name="Scheve S."/>
            <person name="Hinrichs C."/>
            <person name="Reinhardt R."/>
            <person name="Rabus R."/>
        </authorList>
    </citation>
    <scope>NUCLEOTIDE SEQUENCE</scope>
    <source>
        <strain evidence="4">4be13</strain>
    </source>
</reference>
<dbReference type="Proteomes" id="UP000663722">
    <property type="component" value="Chromosome"/>
</dbReference>
<keyword evidence="4" id="KW-0032">Aminotransferase</keyword>
<keyword evidence="4" id="KW-0808">Transferase</keyword>
<dbReference type="GO" id="GO:0000271">
    <property type="term" value="P:polysaccharide biosynthetic process"/>
    <property type="evidence" value="ECO:0007669"/>
    <property type="project" value="TreeGrafter"/>
</dbReference>
<evidence type="ECO:0000256" key="2">
    <source>
        <dbReference type="PIRSR" id="PIRSR000390-2"/>
    </source>
</evidence>
<dbReference type="PIRSF" id="PIRSF000390">
    <property type="entry name" value="PLP_StrS"/>
    <property type="match status" value="1"/>
</dbReference>
<keyword evidence="2 3" id="KW-0663">Pyridoxal phosphate</keyword>
<dbReference type="RefSeq" id="WP_207683473.1">
    <property type="nucleotide sequence ID" value="NZ_CP061800.1"/>
</dbReference>